<dbReference type="KEGG" id="nag:AArcMg_0768"/>
<reference evidence="3" key="1">
    <citation type="submission" date="2018-02" db="EMBL/GenBank/DDBJ databases">
        <title>Phenotypic and genomic properties of facultatively anaerobic sulfur-reducing natronoarchaea from hypersaline soda lakes.</title>
        <authorList>
            <person name="Sorokin D.Y."/>
            <person name="Kublanov I.V."/>
            <person name="Roman P."/>
            <person name="Sinninghe Damste J.S."/>
            <person name="Golyshin P.N."/>
            <person name="Rojo D."/>
            <person name="Ciordia S."/>
            <person name="Mena M.D.C."/>
            <person name="Ferrer M."/>
            <person name="Messina E."/>
            <person name="Smedile F."/>
            <person name="La Spada G."/>
            <person name="La Cono V."/>
            <person name="Yakimov M.M."/>
        </authorList>
    </citation>
    <scope>NUCLEOTIDE SEQUENCE [LARGE SCALE GENOMIC DNA]</scope>
    <source>
        <strain evidence="3">AArc-Mg</strain>
    </source>
</reference>
<proteinExistence type="predicted"/>
<evidence type="ECO:0000313" key="2">
    <source>
        <dbReference type="EMBL" id="AXR80790.1"/>
    </source>
</evidence>
<dbReference type="EMBL" id="CP027033">
    <property type="protein sequence ID" value="AXR80790.1"/>
    <property type="molecule type" value="Genomic_DNA"/>
</dbReference>
<dbReference type="Proteomes" id="UP000258613">
    <property type="component" value="Chromosome"/>
</dbReference>
<dbReference type="AlphaFoldDB" id="A0A346PMP5"/>
<feature type="region of interest" description="Disordered" evidence="1">
    <location>
        <begin position="86"/>
        <end position="148"/>
    </location>
</feature>
<evidence type="ECO:0000256" key="1">
    <source>
        <dbReference type="SAM" id="MobiDB-lite"/>
    </source>
</evidence>
<dbReference type="OrthoDB" id="196483at2157"/>
<keyword evidence="3" id="KW-1185">Reference proteome</keyword>
<gene>
    <name evidence="2" type="ORF">AArcMg_0768</name>
</gene>
<accession>A0A346PMP5</accession>
<name>A0A346PMP5_9EURY</name>
<protein>
    <submittedName>
        <fullName evidence="2">Uncharacterized protein</fullName>
    </submittedName>
</protein>
<sequence length="148" mass="16073">MSDYRTTPEDVRAELEADSTIGDVEVISDSQIETVGIVPANLEVDERLADAGMSADRLALIERYLAGHFILSSGIDELRQLDRESLDDGSSYDYAGDRDRDDYGSTSLGQKAIAMDASGRLANANKPPATVRSPNSRGPQRGRGRGRR</sequence>
<dbReference type="GeneID" id="37641259"/>
<dbReference type="RefSeq" id="WP_117367572.1">
    <property type="nucleotide sequence ID" value="NZ_CP027033.1"/>
</dbReference>
<organism evidence="2 3">
    <name type="scientific">Natrarchaeobaculum sulfurireducens</name>
    <dbReference type="NCBI Taxonomy" id="2044521"/>
    <lineage>
        <taxon>Archaea</taxon>
        <taxon>Methanobacteriati</taxon>
        <taxon>Methanobacteriota</taxon>
        <taxon>Stenosarchaea group</taxon>
        <taxon>Halobacteria</taxon>
        <taxon>Halobacteriales</taxon>
        <taxon>Natrialbaceae</taxon>
        <taxon>Natrarchaeobaculum</taxon>
    </lineage>
</organism>
<evidence type="ECO:0000313" key="3">
    <source>
        <dbReference type="Proteomes" id="UP000258613"/>
    </source>
</evidence>